<protein>
    <submittedName>
        <fullName evidence="2">Uncharacterized protein</fullName>
    </submittedName>
</protein>
<sequence length="195" mass="22445">MKRLGKICSSCSEDNEEQQPLLSKSGQSSQPPSEQHMDYQSKPPVEEAPLEPNTQSCLLDEWDRQVLHVKKRNNAFSITNIRFIDYGDTHRIAISFHNRERRTMKLTIDNETIYEVDTRLQFRGNTKLNIEDMVVDFVWDLIEKPVRFSFRTRGLPLDSGSSAGYGEDGELVDSDTEKWEDYEVLNSIEIVGVEG</sequence>
<name>A0A2I0VNK1_9ASPA</name>
<dbReference type="AlphaFoldDB" id="A0A2I0VNK1"/>
<evidence type="ECO:0000256" key="1">
    <source>
        <dbReference type="SAM" id="MobiDB-lite"/>
    </source>
</evidence>
<reference evidence="2 3" key="1">
    <citation type="journal article" date="2016" name="Sci. Rep.">
        <title>The Dendrobium catenatum Lindl. genome sequence provides insights into polysaccharide synthase, floral development and adaptive evolution.</title>
        <authorList>
            <person name="Zhang G.Q."/>
            <person name="Xu Q."/>
            <person name="Bian C."/>
            <person name="Tsai W.C."/>
            <person name="Yeh C.M."/>
            <person name="Liu K.W."/>
            <person name="Yoshida K."/>
            <person name="Zhang L.S."/>
            <person name="Chang S.B."/>
            <person name="Chen F."/>
            <person name="Shi Y."/>
            <person name="Su Y.Y."/>
            <person name="Zhang Y.Q."/>
            <person name="Chen L.J."/>
            <person name="Yin Y."/>
            <person name="Lin M."/>
            <person name="Huang H."/>
            <person name="Deng H."/>
            <person name="Wang Z.W."/>
            <person name="Zhu S.L."/>
            <person name="Zhao X."/>
            <person name="Deng C."/>
            <person name="Niu S.C."/>
            <person name="Huang J."/>
            <person name="Wang M."/>
            <person name="Liu G.H."/>
            <person name="Yang H.J."/>
            <person name="Xiao X.J."/>
            <person name="Hsiao Y.Y."/>
            <person name="Wu W.L."/>
            <person name="Chen Y.Y."/>
            <person name="Mitsuda N."/>
            <person name="Ohme-Takagi M."/>
            <person name="Luo Y.B."/>
            <person name="Van de Peer Y."/>
            <person name="Liu Z.J."/>
        </authorList>
    </citation>
    <scope>NUCLEOTIDE SEQUENCE [LARGE SCALE GENOMIC DNA]</scope>
    <source>
        <tissue evidence="2">The whole plant</tissue>
    </source>
</reference>
<feature type="compositionally biased region" description="Polar residues" evidence="1">
    <location>
        <begin position="18"/>
        <end position="33"/>
    </location>
</feature>
<dbReference type="InterPro" id="IPR008586">
    <property type="entry name" value="DUF868_pln"/>
</dbReference>
<accession>A0A2I0VNK1</accession>
<dbReference type="EMBL" id="KZ503378">
    <property type="protein sequence ID" value="PKU64986.1"/>
    <property type="molecule type" value="Genomic_DNA"/>
</dbReference>
<reference evidence="2 3" key="2">
    <citation type="journal article" date="2017" name="Nature">
        <title>The Apostasia genome and the evolution of orchids.</title>
        <authorList>
            <person name="Zhang G.Q."/>
            <person name="Liu K.W."/>
            <person name="Li Z."/>
            <person name="Lohaus R."/>
            <person name="Hsiao Y.Y."/>
            <person name="Niu S.C."/>
            <person name="Wang J.Y."/>
            <person name="Lin Y.C."/>
            <person name="Xu Q."/>
            <person name="Chen L.J."/>
            <person name="Yoshida K."/>
            <person name="Fujiwara S."/>
            <person name="Wang Z.W."/>
            <person name="Zhang Y.Q."/>
            <person name="Mitsuda N."/>
            <person name="Wang M."/>
            <person name="Liu G.H."/>
            <person name="Pecoraro L."/>
            <person name="Huang H.X."/>
            <person name="Xiao X.J."/>
            <person name="Lin M."/>
            <person name="Wu X.Y."/>
            <person name="Wu W.L."/>
            <person name="Chen Y.Y."/>
            <person name="Chang S.B."/>
            <person name="Sakamoto S."/>
            <person name="Ohme-Takagi M."/>
            <person name="Yagi M."/>
            <person name="Zeng S.J."/>
            <person name="Shen C.Y."/>
            <person name="Yeh C.M."/>
            <person name="Luo Y.B."/>
            <person name="Tsai W.C."/>
            <person name="Van de Peer Y."/>
            <person name="Liu Z.J."/>
        </authorList>
    </citation>
    <scope>NUCLEOTIDE SEQUENCE [LARGE SCALE GENOMIC DNA]</scope>
    <source>
        <tissue evidence="2">The whole plant</tissue>
    </source>
</reference>
<keyword evidence="3" id="KW-1185">Reference proteome</keyword>
<gene>
    <name evidence="2" type="ORF">MA16_Dca004601</name>
</gene>
<proteinExistence type="predicted"/>
<dbReference type="Proteomes" id="UP000233837">
    <property type="component" value="Unassembled WGS sequence"/>
</dbReference>
<feature type="region of interest" description="Disordered" evidence="1">
    <location>
        <begin position="1"/>
        <end position="51"/>
    </location>
</feature>
<evidence type="ECO:0000313" key="3">
    <source>
        <dbReference type="Proteomes" id="UP000233837"/>
    </source>
</evidence>
<organism evidence="2 3">
    <name type="scientific">Dendrobium catenatum</name>
    <dbReference type="NCBI Taxonomy" id="906689"/>
    <lineage>
        <taxon>Eukaryota</taxon>
        <taxon>Viridiplantae</taxon>
        <taxon>Streptophyta</taxon>
        <taxon>Embryophyta</taxon>
        <taxon>Tracheophyta</taxon>
        <taxon>Spermatophyta</taxon>
        <taxon>Magnoliopsida</taxon>
        <taxon>Liliopsida</taxon>
        <taxon>Asparagales</taxon>
        <taxon>Orchidaceae</taxon>
        <taxon>Epidendroideae</taxon>
        <taxon>Malaxideae</taxon>
        <taxon>Dendrobiinae</taxon>
        <taxon>Dendrobium</taxon>
    </lineage>
</organism>
<evidence type="ECO:0000313" key="2">
    <source>
        <dbReference type="EMBL" id="PKU64986.1"/>
    </source>
</evidence>
<dbReference type="Pfam" id="PF05910">
    <property type="entry name" value="DUF868"/>
    <property type="match status" value="1"/>
</dbReference>